<reference evidence="2 3" key="1">
    <citation type="journal article" date="2019" name="Int. J. Syst. Evol. Microbiol.">
        <title>The Global Catalogue of Microorganisms (GCM) 10K type strain sequencing project: providing services to taxonomists for standard genome sequencing and annotation.</title>
        <authorList>
            <consortium name="The Broad Institute Genomics Platform"/>
            <consortium name="The Broad Institute Genome Sequencing Center for Infectious Disease"/>
            <person name="Wu L."/>
            <person name="Ma J."/>
        </authorList>
    </citation>
    <scope>NUCLEOTIDE SEQUENCE [LARGE SCALE GENOMIC DNA]</scope>
    <source>
        <strain evidence="2 3">JCM 16001</strain>
    </source>
</reference>
<evidence type="ECO:0008006" key="4">
    <source>
        <dbReference type="Google" id="ProtNLM"/>
    </source>
</evidence>
<comment type="caution">
    <text evidence="2">The sequence shown here is derived from an EMBL/GenBank/DDBJ whole genome shotgun (WGS) entry which is preliminary data.</text>
</comment>
<sequence length="159" mass="17255">MTPTPVPAEITIRYATWWIVGGAVLHVILAAASGLVMHADGVPIWFAGPVFFGLSGAVSTLIVATGAYPYVRVTHRQISYSVPYSSVRRRVALGPGDRVVANADGLYHWHWPGQWDTLAVSPSLANTKDWNTLRYWTTGPRPAAPVERRSDSRGTGSTV</sequence>
<evidence type="ECO:0000313" key="3">
    <source>
        <dbReference type="Proteomes" id="UP001499851"/>
    </source>
</evidence>
<keyword evidence="1" id="KW-1133">Transmembrane helix</keyword>
<keyword evidence="1" id="KW-0472">Membrane</keyword>
<dbReference type="RefSeq" id="WP_344480402.1">
    <property type="nucleotide sequence ID" value="NZ_BAAAQF010000001.1"/>
</dbReference>
<gene>
    <name evidence="2" type="ORF">GCM10009830_01110</name>
</gene>
<dbReference type="Proteomes" id="UP001499851">
    <property type="component" value="Unassembled WGS sequence"/>
</dbReference>
<keyword evidence="1" id="KW-0812">Transmembrane</keyword>
<keyword evidence="3" id="KW-1185">Reference proteome</keyword>
<dbReference type="EMBL" id="BAAAQF010000001">
    <property type="protein sequence ID" value="GAA1659876.1"/>
    <property type="molecule type" value="Genomic_DNA"/>
</dbReference>
<name>A0ABN2FUG4_9ACTN</name>
<feature type="transmembrane region" description="Helical" evidence="1">
    <location>
        <begin position="12"/>
        <end position="32"/>
    </location>
</feature>
<organism evidence="2 3">
    <name type="scientific">Glycomyces endophyticus</name>
    <dbReference type="NCBI Taxonomy" id="480996"/>
    <lineage>
        <taxon>Bacteria</taxon>
        <taxon>Bacillati</taxon>
        <taxon>Actinomycetota</taxon>
        <taxon>Actinomycetes</taxon>
        <taxon>Glycomycetales</taxon>
        <taxon>Glycomycetaceae</taxon>
        <taxon>Glycomyces</taxon>
    </lineage>
</organism>
<evidence type="ECO:0000256" key="1">
    <source>
        <dbReference type="SAM" id="Phobius"/>
    </source>
</evidence>
<feature type="transmembrane region" description="Helical" evidence="1">
    <location>
        <begin position="44"/>
        <end position="71"/>
    </location>
</feature>
<accession>A0ABN2FUG4</accession>
<proteinExistence type="predicted"/>
<protein>
    <recommendedName>
        <fullName evidence="4">PH domain-containing protein</fullName>
    </recommendedName>
</protein>
<evidence type="ECO:0000313" key="2">
    <source>
        <dbReference type="EMBL" id="GAA1659876.1"/>
    </source>
</evidence>